<reference evidence="1 2" key="1">
    <citation type="journal article" date="2019" name="Commun. Biol.">
        <title>The bagworm genome reveals a unique fibroin gene that provides high tensile strength.</title>
        <authorList>
            <person name="Kono N."/>
            <person name="Nakamura H."/>
            <person name="Ohtoshi R."/>
            <person name="Tomita M."/>
            <person name="Numata K."/>
            <person name="Arakawa K."/>
        </authorList>
    </citation>
    <scope>NUCLEOTIDE SEQUENCE [LARGE SCALE GENOMIC DNA]</scope>
</reference>
<dbReference type="AlphaFoldDB" id="A0A4C1X2S9"/>
<protein>
    <submittedName>
        <fullName evidence="1">Uncharacterized protein</fullName>
    </submittedName>
</protein>
<gene>
    <name evidence="1" type="ORF">EVAR_33276_1</name>
</gene>
<accession>A0A4C1X2S9</accession>
<comment type="caution">
    <text evidence="1">The sequence shown here is derived from an EMBL/GenBank/DDBJ whole genome shotgun (WGS) entry which is preliminary data.</text>
</comment>
<dbReference type="OrthoDB" id="7471137at2759"/>
<evidence type="ECO:0000313" key="2">
    <source>
        <dbReference type="Proteomes" id="UP000299102"/>
    </source>
</evidence>
<sequence>MKTSVLNIYSRIDRLEQFSRADDVEVHCVPERKKENVIATATVSANTTGCSFAEADITHCTRIAKMNSHCSRPRPISVSFSTPRLSDGLLAATISFDTKRKSSKDELDTGHT</sequence>
<dbReference type="EMBL" id="BGZK01000697">
    <property type="protein sequence ID" value="GBP56644.1"/>
    <property type="molecule type" value="Genomic_DNA"/>
</dbReference>
<name>A0A4C1X2S9_EUMVA</name>
<dbReference type="Proteomes" id="UP000299102">
    <property type="component" value="Unassembled WGS sequence"/>
</dbReference>
<evidence type="ECO:0000313" key="1">
    <source>
        <dbReference type="EMBL" id="GBP56644.1"/>
    </source>
</evidence>
<organism evidence="1 2">
    <name type="scientific">Eumeta variegata</name>
    <name type="common">Bagworm moth</name>
    <name type="synonym">Eumeta japonica</name>
    <dbReference type="NCBI Taxonomy" id="151549"/>
    <lineage>
        <taxon>Eukaryota</taxon>
        <taxon>Metazoa</taxon>
        <taxon>Ecdysozoa</taxon>
        <taxon>Arthropoda</taxon>
        <taxon>Hexapoda</taxon>
        <taxon>Insecta</taxon>
        <taxon>Pterygota</taxon>
        <taxon>Neoptera</taxon>
        <taxon>Endopterygota</taxon>
        <taxon>Lepidoptera</taxon>
        <taxon>Glossata</taxon>
        <taxon>Ditrysia</taxon>
        <taxon>Tineoidea</taxon>
        <taxon>Psychidae</taxon>
        <taxon>Oiketicinae</taxon>
        <taxon>Eumeta</taxon>
    </lineage>
</organism>
<keyword evidence="2" id="KW-1185">Reference proteome</keyword>
<proteinExistence type="predicted"/>